<dbReference type="InterPro" id="IPR005498">
    <property type="entry name" value="T4SS_VirB10/TraB/TrbI"/>
</dbReference>
<dbReference type="OrthoDB" id="15544at2"/>
<dbReference type="Proteomes" id="UP000319449">
    <property type="component" value="Unassembled WGS sequence"/>
</dbReference>
<sequence>MKNKFKAFWSRLNSKQRRNFVTVTVGCVLIGFSLGGYLATRGKATAPLDTKKSMDLALEPKLLEKTQFLETQKEMARKDEENRQLKQQMEAIKNGAGGAGSVPSPVASATPQPGQPPVPGQPVPVAQGSGSQAIPGAVAAGRKGAKGSGAFTSPPPPSLSKGTLLLPPPPPLPAGDQAGQSAMPPETEIGDISLVSSSGQSKTPPAEDKKKETTAMYLPPSFMEAILLSGLDAPTSSDAKGNPVPALLKVKTPAFLPNSVRADLKGCYVIADGRGNLATERAELLLVSLSCLDRKGRAVIDQKVKGFVVDQDSKIGLRGRVVAKMGSMIARSMIAGFFGGVGDVIRSSATTTAISPLGTTQTIGAADLAKAGVGNGLANGFKDIEKFYMELAHQTMPVIEVSAAKPVTLVISEGVNLEIKKLRKGGVK</sequence>
<reference evidence="3 4" key="1">
    <citation type="submission" date="2019-07" db="EMBL/GenBank/DDBJ databases">
        <title>Genomic Encyclopedia of Archaeal and Bacterial Type Strains, Phase II (KMG-II): from individual species to whole genera.</title>
        <authorList>
            <person name="Goeker M."/>
        </authorList>
    </citation>
    <scope>NUCLEOTIDE SEQUENCE [LARGE SCALE GENOMIC DNA]</scope>
    <source>
        <strain evidence="3 4">ATCC BAA-1139</strain>
    </source>
</reference>
<keyword evidence="2" id="KW-1133">Transmembrane helix</keyword>
<keyword evidence="2" id="KW-0472">Membrane</keyword>
<evidence type="ECO:0000313" key="4">
    <source>
        <dbReference type="Proteomes" id="UP000319449"/>
    </source>
</evidence>
<dbReference type="AlphaFoldDB" id="A0A562VP96"/>
<keyword evidence="4" id="KW-1185">Reference proteome</keyword>
<gene>
    <name evidence="3" type="ORF">JN12_01491</name>
</gene>
<evidence type="ECO:0000313" key="3">
    <source>
        <dbReference type="EMBL" id="TWJ19690.1"/>
    </source>
</evidence>
<accession>A0A562VP96</accession>
<organism evidence="3 4">
    <name type="scientific">Geobacter argillaceus</name>
    <dbReference type="NCBI Taxonomy" id="345631"/>
    <lineage>
        <taxon>Bacteria</taxon>
        <taxon>Pseudomonadati</taxon>
        <taxon>Thermodesulfobacteriota</taxon>
        <taxon>Desulfuromonadia</taxon>
        <taxon>Geobacterales</taxon>
        <taxon>Geobacteraceae</taxon>
        <taxon>Geobacter</taxon>
    </lineage>
</organism>
<dbReference type="CDD" id="cd16430">
    <property type="entry name" value="TraB"/>
    <property type="match status" value="1"/>
</dbReference>
<comment type="caution">
    <text evidence="3">The sequence shown here is derived from an EMBL/GenBank/DDBJ whole genome shotgun (WGS) entry which is preliminary data.</text>
</comment>
<protein>
    <submittedName>
        <fullName evidence="3">Conjugal transfer pilus assembly protein TraB</fullName>
    </submittedName>
</protein>
<name>A0A562VP96_9BACT</name>
<feature type="compositionally biased region" description="Pro residues" evidence="1">
    <location>
        <begin position="113"/>
        <end position="122"/>
    </location>
</feature>
<dbReference type="RefSeq" id="WP_145020580.1">
    <property type="nucleotide sequence ID" value="NZ_VLLN01000007.1"/>
</dbReference>
<feature type="transmembrane region" description="Helical" evidence="2">
    <location>
        <begin position="20"/>
        <end position="39"/>
    </location>
</feature>
<feature type="region of interest" description="Disordered" evidence="1">
    <location>
        <begin position="94"/>
        <end position="186"/>
    </location>
</feature>
<evidence type="ECO:0000256" key="1">
    <source>
        <dbReference type="SAM" id="MobiDB-lite"/>
    </source>
</evidence>
<proteinExistence type="predicted"/>
<dbReference type="Pfam" id="PF03743">
    <property type="entry name" value="TrbI"/>
    <property type="match status" value="1"/>
</dbReference>
<keyword evidence="2" id="KW-0812">Transmembrane</keyword>
<evidence type="ECO:0000256" key="2">
    <source>
        <dbReference type="SAM" id="Phobius"/>
    </source>
</evidence>
<dbReference type="EMBL" id="VLLN01000007">
    <property type="protein sequence ID" value="TWJ19690.1"/>
    <property type="molecule type" value="Genomic_DNA"/>
</dbReference>